<dbReference type="EMBL" id="JBICBM010000010">
    <property type="protein sequence ID" value="MFF9884286.1"/>
    <property type="molecule type" value="Genomic_DNA"/>
</dbReference>
<keyword evidence="3" id="KW-1185">Reference proteome</keyword>
<comment type="caution">
    <text evidence="2">The sequence shown here is derived from an EMBL/GenBank/DDBJ whole genome shotgun (WGS) entry which is preliminary data.</text>
</comment>
<evidence type="ECO:0000313" key="3">
    <source>
        <dbReference type="Proteomes" id="UP001603418"/>
    </source>
</evidence>
<accession>A0ABW6YZH3</accession>
<name>A0ABW6YZH3_9ACTN</name>
<evidence type="ECO:0000313" key="2">
    <source>
        <dbReference type="EMBL" id="MFF9884286.1"/>
    </source>
</evidence>
<sequence length="136" mass="14506">MRARRQVAVPVGAPVTPLLIAGVPEAPVGAHGRVALPASRQERYAEGIVPGGRIGHEPRGGEGLESPPGRSSGHIEYAELGDSTPSQVTSVASSAARTWQETARQATGNGQVFIGDRKFARGHRRPHAARRRRRPR</sequence>
<gene>
    <name evidence="2" type="ORF">ACF1HC_22200</name>
</gene>
<dbReference type="RefSeq" id="WP_167513256.1">
    <property type="nucleotide sequence ID" value="NZ_JBICAB010000007.1"/>
</dbReference>
<feature type="compositionally biased region" description="Polar residues" evidence="1">
    <location>
        <begin position="83"/>
        <end position="110"/>
    </location>
</feature>
<protein>
    <submittedName>
        <fullName evidence="2">Chitin-binding protein</fullName>
    </submittedName>
</protein>
<feature type="compositionally biased region" description="Basic residues" evidence="1">
    <location>
        <begin position="120"/>
        <end position="136"/>
    </location>
</feature>
<proteinExistence type="predicted"/>
<dbReference type="Proteomes" id="UP001603418">
    <property type="component" value="Unassembled WGS sequence"/>
</dbReference>
<feature type="region of interest" description="Disordered" evidence="1">
    <location>
        <begin position="48"/>
        <end position="136"/>
    </location>
</feature>
<reference evidence="2 3" key="1">
    <citation type="submission" date="2024-10" db="EMBL/GenBank/DDBJ databases">
        <title>The Natural Products Discovery Center: Release of the First 8490 Sequenced Strains for Exploring Actinobacteria Biosynthetic Diversity.</title>
        <authorList>
            <person name="Kalkreuter E."/>
            <person name="Kautsar S.A."/>
            <person name="Yang D."/>
            <person name="Bader C.D."/>
            <person name="Teijaro C.N."/>
            <person name="Fluegel L."/>
            <person name="Davis C.M."/>
            <person name="Simpson J.R."/>
            <person name="Lauterbach L."/>
            <person name="Steele A.D."/>
            <person name="Gui C."/>
            <person name="Meng S."/>
            <person name="Li G."/>
            <person name="Viehrig K."/>
            <person name="Ye F."/>
            <person name="Su P."/>
            <person name="Kiefer A.F."/>
            <person name="Nichols A."/>
            <person name="Cepeda A.J."/>
            <person name="Yan W."/>
            <person name="Fan B."/>
            <person name="Jiang Y."/>
            <person name="Adhikari A."/>
            <person name="Zheng C.-J."/>
            <person name="Schuster L."/>
            <person name="Cowan T.M."/>
            <person name="Smanski M.J."/>
            <person name="Chevrette M.G."/>
            <person name="De Carvalho L.P.S."/>
            <person name="Shen B."/>
        </authorList>
    </citation>
    <scope>NUCLEOTIDE SEQUENCE [LARGE SCALE GENOMIC DNA]</scope>
    <source>
        <strain evidence="2 3">NPDC013366</strain>
    </source>
</reference>
<evidence type="ECO:0000256" key="1">
    <source>
        <dbReference type="SAM" id="MobiDB-lite"/>
    </source>
</evidence>
<organism evidence="2 3">
    <name type="scientific">Streptomyces eurythermus</name>
    <dbReference type="NCBI Taxonomy" id="42237"/>
    <lineage>
        <taxon>Bacteria</taxon>
        <taxon>Bacillati</taxon>
        <taxon>Actinomycetota</taxon>
        <taxon>Actinomycetes</taxon>
        <taxon>Kitasatosporales</taxon>
        <taxon>Streptomycetaceae</taxon>
        <taxon>Streptomyces</taxon>
    </lineage>
</organism>